<evidence type="ECO:0000313" key="3">
    <source>
        <dbReference type="Proteomes" id="UP000019678"/>
    </source>
</evidence>
<feature type="compositionally biased region" description="Gly residues" evidence="1">
    <location>
        <begin position="52"/>
        <end position="76"/>
    </location>
</feature>
<organism evidence="2 3">
    <name type="scientific">Chondromyces apiculatus DSM 436</name>
    <dbReference type="NCBI Taxonomy" id="1192034"/>
    <lineage>
        <taxon>Bacteria</taxon>
        <taxon>Pseudomonadati</taxon>
        <taxon>Myxococcota</taxon>
        <taxon>Polyangia</taxon>
        <taxon>Polyangiales</taxon>
        <taxon>Polyangiaceae</taxon>
        <taxon>Chondromyces</taxon>
    </lineage>
</organism>
<protein>
    <submittedName>
        <fullName evidence="2">Uncharacterized protein</fullName>
    </submittedName>
</protein>
<dbReference type="EMBL" id="ASRX01000015">
    <property type="protein sequence ID" value="EYF06610.1"/>
    <property type="molecule type" value="Genomic_DNA"/>
</dbReference>
<feature type="region of interest" description="Disordered" evidence="1">
    <location>
        <begin position="52"/>
        <end position="77"/>
    </location>
</feature>
<accession>A0A017TCS8</accession>
<dbReference type="AlphaFoldDB" id="A0A017TCS8"/>
<proteinExistence type="predicted"/>
<dbReference type="STRING" id="1192034.CAP_1740"/>
<name>A0A017TCS8_9BACT</name>
<gene>
    <name evidence="2" type="ORF">CAP_1740</name>
</gene>
<dbReference type="Proteomes" id="UP000019678">
    <property type="component" value="Unassembled WGS sequence"/>
</dbReference>
<feature type="region of interest" description="Disordered" evidence="1">
    <location>
        <begin position="121"/>
        <end position="143"/>
    </location>
</feature>
<evidence type="ECO:0000256" key="1">
    <source>
        <dbReference type="SAM" id="MobiDB-lite"/>
    </source>
</evidence>
<keyword evidence="3" id="KW-1185">Reference proteome</keyword>
<evidence type="ECO:0000313" key="2">
    <source>
        <dbReference type="EMBL" id="EYF06610.1"/>
    </source>
</evidence>
<sequence length="378" mass="38048">MDMLGGFARALPGSLLAGGCLRTSVLVWPLGTTSLLALLVALGCGGGEGGSTSAGQGGAAGASSGTQGGGNSGSGGSLTCTGAPTSGLVLAANTLSLGDETPEAWRQFGFNLDGLVGTGPSQNACQPQGGAASAEVHDDGDNGIDNSFGRNVLPLLSTVVEDASADVNEAILEGGSTLVVYLEGLGNAPTQNMIPARVYTGAQTPAAPLFQGGDCWPVDPVSLQTPGALELPTISYPQSLVVNQEWSGGAVAQGPLTLRLMLGGHPLVLPLRQVRLLFELTPTRDGAVNGRLGGMLLLEEMEEAFRRFLGGIDGALCDEAAVATFLQQLRETADLLATGVQDPDEVCDAISVGLGFTMAPVKLGSIAPPVAVDDPCGP</sequence>
<reference evidence="2 3" key="1">
    <citation type="submission" date="2013-05" db="EMBL/GenBank/DDBJ databases">
        <title>Genome assembly of Chondromyces apiculatus DSM 436.</title>
        <authorList>
            <person name="Sharma G."/>
            <person name="Khatri I."/>
            <person name="Kaur C."/>
            <person name="Mayilraj S."/>
            <person name="Subramanian S."/>
        </authorList>
    </citation>
    <scope>NUCLEOTIDE SEQUENCE [LARGE SCALE GENOMIC DNA]</scope>
    <source>
        <strain evidence="2 3">DSM 436</strain>
    </source>
</reference>
<comment type="caution">
    <text evidence="2">The sequence shown here is derived from an EMBL/GenBank/DDBJ whole genome shotgun (WGS) entry which is preliminary data.</text>
</comment>